<dbReference type="SUPFAM" id="SSF52833">
    <property type="entry name" value="Thioredoxin-like"/>
    <property type="match status" value="1"/>
</dbReference>
<dbReference type="SFLD" id="SFLDS00019">
    <property type="entry name" value="Glutathione_Transferase_(cytos"/>
    <property type="match status" value="1"/>
</dbReference>
<evidence type="ECO:0000256" key="6">
    <source>
        <dbReference type="ARBA" id="ARBA00047960"/>
    </source>
</evidence>
<protein>
    <recommendedName>
        <fullName evidence="3">glutathione transferase</fullName>
        <ecNumber evidence="3">2.5.1.18</ecNumber>
    </recommendedName>
    <alternativeName>
        <fullName evidence="5">GST class-theta</fullName>
    </alternativeName>
</protein>
<evidence type="ECO:0000256" key="3">
    <source>
        <dbReference type="ARBA" id="ARBA00012452"/>
    </source>
</evidence>
<dbReference type="FunFam" id="1.20.1050.10:FF:000007">
    <property type="entry name" value="Glutathione S-transferase 1-1"/>
    <property type="match status" value="1"/>
</dbReference>
<dbReference type="InterPro" id="IPR004045">
    <property type="entry name" value="Glutathione_S-Trfase_N"/>
</dbReference>
<name>A0A1Q3FTM2_CULTA</name>
<dbReference type="AlphaFoldDB" id="A0A1Q3FTM2"/>
<evidence type="ECO:0000256" key="1">
    <source>
        <dbReference type="ARBA" id="ARBA00009899"/>
    </source>
</evidence>
<dbReference type="CDD" id="cd03177">
    <property type="entry name" value="GST_C_Delta_Epsilon"/>
    <property type="match status" value="1"/>
</dbReference>
<feature type="signal peptide" evidence="7">
    <location>
        <begin position="1"/>
        <end position="22"/>
    </location>
</feature>
<comment type="catalytic activity">
    <reaction evidence="6">
        <text>RX + glutathione = an S-substituted glutathione + a halide anion + H(+)</text>
        <dbReference type="Rhea" id="RHEA:16437"/>
        <dbReference type="ChEBI" id="CHEBI:15378"/>
        <dbReference type="ChEBI" id="CHEBI:16042"/>
        <dbReference type="ChEBI" id="CHEBI:17792"/>
        <dbReference type="ChEBI" id="CHEBI:57925"/>
        <dbReference type="ChEBI" id="CHEBI:90779"/>
        <dbReference type="EC" id="2.5.1.18"/>
    </reaction>
</comment>
<proteinExistence type="inferred from homology"/>
<evidence type="ECO:0000313" key="10">
    <source>
        <dbReference type="EMBL" id="JAV30915.1"/>
    </source>
</evidence>
<dbReference type="EC" id="2.5.1.18" evidence="3"/>
<dbReference type="GO" id="GO:0006749">
    <property type="term" value="P:glutathione metabolic process"/>
    <property type="evidence" value="ECO:0007669"/>
    <property type="project" value="TreeGrafter"/>
</dbReference>
<dbReference type="PANTHER" id="PTHR43969">
    <property type="entry name" value="GLUTATHIONE S TRANSFERASE D10, ISOFORM A-RELATED"/>
    <property type="match status" value="1"/>
</dbReference>
<dbReference type="SFLD" id="SFLDG01153">
    <property type="entry name" value="Main.4:_Theta-like"/>
    <property type="match status" value="1"/>
</dbReference>
<dbReference type="Pfam" id="PF13417">
    <property type="entry name" value="GST_N_3"/>
    <property type="match status" value="1"/>
</dbReference>
<dbReference type="InterPro" id="IPR036249">
    <property type="entry name" value="Thioredoxin-like_sf"/>
</dbReference>
<keyword evidence="7" id="KW-0732">Signal</keyword>
<feature type="domain" description="GST N-terminal" evidence="8">
    <location>
        <begin position="55"/>
        <end position="136"/>
    </location>
</feature>
<evidence type="ECO:0000259" key="9">
    <source>
        <dbReference type="PROSITE" id="PS50405"/>
    </source>
</evidence>
<evidence type="ECO:0000256" key="2">
    <source>
        <dbReference type="ARBA" id="ARBA00011738"/>
    </source>
</evidence>
<dbReference type="SUPFAM" id="SSF47616">
    <property type="entry name" value="GST C-terminal domain-like"/>
    <property type="match status" value="1"/>
</dbReference>
<evidence type="ECO:0000256" key="4">
    <source>
        <dbReference type="ARBA" id="ARBA00022679"/>
    </source>
</evidence>
<feature type="domain" description="GST C-terminal" evidence="9">
    <location>
        <begin position="142"/>
        <end position="265"/>
    </location>
</feature>
<dbReference type="FunFam" id="3.40.30.10:FF:000034">
    <property type="entry name" value="glutathione S-transferase 1"/>
    <property type="match status" value="1"/>
</dbReference>
<dbReference type="SFLD" id="SFLDG00358">
    <property type="entry name" value="Main_(cytGST)"/>
    <property type="match status" value="1"/>
</dbReference>
<reference evidence="10" key="1">
    <citation type="submission" date="2017-01" db="EMBL/GenBank/DDBJ databases">
        <title>A deep insight into the sialotranscriptome of adult male and female Cluex tarsalis mosquitoes.</title>
        <authorList>
            <person name="Ribeiro J.M."/>
            <person name="Moreira F."/>
            <person name="Bernard K.A."/>
            <person name="Calvo E."/>
        </authorList>
    </citation>
    <scope>NUCLEOTIDE SEQUENCE</scope>
    <source>
        <strain evidence="10">Kern County</strain>
        <tissue evidence="10">Salivary glands</tissue>
    </source>
</reference>
<dbReference type="GO" id="GO:0004364">
    <property type="term" value="F:glutathione transferase activity"/>
    <property type="evidence" value="ECO:0007669"/>
    <property type="project" value="UniProtKB-EC"/>
</dbReference>
<dbReference type="Gene3D" id="1.20.1050.10">
    <property type="match status" value="1"/>
</dbReference>
<comment type="subunit">
    <text evidence="2">Homodimer.</text>
</comment>
<dbReference type="Pfam" id="PF00043">
    <property type="entry name" value="GST_C"/>
    <property type="match status" value="1"/>
</dbReference>
<evidence type="ECO:0000256" key="7">
    <source>
        <dbReference type="SAM" id="SignalP"/>
    </source>
</evidence>
<dbReference type="PROSITE" id="PS50404">
    <property type="entry name" value="GST_NTER"/>
    <property type="match status" value="1"/>
</dbReference>
<dbReference type="EMBL" id="GFDL01004130">
    <property type="protein sequence ID" value="JAV30915.1"/>
    <property type="molecule type" value="Transcribed_RNA"/>
</dbReference>
<keyword evidence="4 10" id="KW-0808">Transferase</keyword>
<dbReference type="InterPro" id="IPR036282">
    <property type="entry name" value="Glutathione-S-Trfase_C_sf"/>
</dbReference>
<accession>A0A1Q3FTM2</accession>
<organism evidence="10">
    <name type="scientific">Culex tarsalis</name>
    <name type="common">Encephalitis mosquito</name>
    <dbReference type="NCBI Taxonomy" id="7177"/>
    <lineage>
        <taxon>Eukaryota</taxon>
        <taxon>Metazoa</taxon>
        <taxon>Ecdysozoa</taxon>
        <taxon>Arthropoda</taxon>
        <taxon>Hexapoda</taxon>
        <taxon>Insecta</taxon>
        <taxon>Pterygota</taxon>
        <taxon>Neoptera</taxon>
        <taxon>Endopterygota</taxon>
        <taxon>Diptera</taxon>
        <taxon>Nematocera</taxon>
        <taxon>Culicoidea</taxon>
        <taxon>Culicidae</taxon>
        <taxon>Culicinae</taxon>
        <taxon>Culicini</taxon>
        <taxon>Culex</taxon>
        <taxon>Culex</taxon>
    </lineage>
</organism>
<sequence length="270" mass="30701">MRMCVFIAVLLKLICQFSPATSESFCQSSNREAPAVASCLNQQTEVCEVPPASSSRMDLYHMELSPPCQSVRLLAKALNLELNLINLDLFKDEHLKPEFLKINPQHMVPTLVDNDFALWESRAILIYLYEKYAKDDALYPRDPRKRALINQRLYFDMGTLYERFALHYYPQAFEDKPAPEGTSKQFEEALKFLETFLGQSTYAAGDSLSIADYAILVSITNFKLAAGIDLSKYANIERWYGLVSKSVAGHDEICVQGIKQFAPYFANVKH</sequence>
<dbReference type="InterPro" id="IPR010987">
    <property type="entry name" value="Glutathione-S-Trfase_C-like"/>
</dbReference>
<dbReference type="InterPro" id="IPR004046">
    <property type="entry name" value="GST_C"/>
</dbReference>
<comment type="similarity">
    <text evidence="1">Belongs to the GST superfamily. Theta family.</text>
</comment>
<dbReference type="CDD" id="cd03045">
    <property type="entry name" value="GST_N_Delta_Epsilon"/>
    <property type="match status" value="1"/>
</dbReference>
<dbReference type="PROSITE" id="PS50405">
    <property type="entry name" value="GST_CTER"/>
    <property type="match status" value="1"/>
</dbReference>
<dbReference type="Gene3D" id="3.40.30.10">
    <property type="entry name" value="Glutaredoxin"/>
    <property type="match status" value="1"/>
</dbReference>
<evidence type="ECO:0000256" key="5">
    <source>
        <dbReference type="ARBA" id="ARBA00041523"/>
    </source>
</evidence>
<dbReference type="PANTHER" id="PTHR43969:SF9">
    <property type="entry name" value="GLUTATHIONE S TRANSFERASE D10, ISOFORM A-RELATED"/>
    <property type="match status" value="1"/>
</dbReference>
<evidence type="ECO:0000259" key="8">
    <source>
        <dbReference type="PROSITE" id="PS50404"/>
    </source>
</evidence>
<feature type="chain" id="PRO_5012591715" description="glutathione transferase" evidence="7">
    <location>
        <begin position="23"/>
        <end position="270"/>
    </location>
</feature>
<dbReference type="InterPro" id="IPR040079">
    <property type="entry name" value="Glutathione_S-Trfase"/>
</dbReference>